<keyword evidence="4 7" id="KW-0547">Nucleotide-binding</keyword>
<comment type="function">
    <text evidence="1">Molecular chaperone; assists the folding of proteins upon ATP hydrolysis.</text>
</comment>
<dbReference type="InterPro" id="IPR027413">
    <property type="entry name" value="GROEL-like_equatorial_sf"/>
</dbReference>
<evidence type="ECO:0000256" key="1">
    <source>
        <dbReference type="ARBA" id="ARBA00002912"/>
    </source>
</evidence>
<keyword evidence="5 7" id="KW-0067">ATP-binding</keyword>
<dbReference type="GO" id="GO:0005832">
    <property type="term" value="C:chaperonin-containing T-complex"/>
    <property type="evidence" value="ECO:0007669"/>
    <property type="project" value="EnsemblFungi"/>
</dbReference>
<dbReference type="EMBL" id="KE647312">
    <property type="protein sequence ID" value="EQB60271.1"/>
    <property type="molecule type" value="Genomic_DNA"/>
</dbReference>
<dbReference type="Pfam" id="PF00118">
    <property type="entry name" value="Cpn60_TCP1"/>
    <property type="match status" value="1"/>
</dbReference>
<dbReference type="SUPFAM" id="SSF48592">
    <property type="entry name" value="GroEL equatorial domain-like"/>
    <property type="match status" value="1"/>
</dbReference>
<evidence type="ECO:0000256" key="2">
    <source>
        <dbReference type="ARBA" id="ARBA00008020"/>
    </source>
</evidence>
<dbReference type="AlphaFoldDB" id="T0MA45"/>
<evidence type="ECO:0000313" key="9">
    <source>
        <dbReference type="Proteomes" id="UP000053780"/>
    </source>
</evidence>
<dbReference type="OrthoDB" id="10052040at2759"/>
<dbReference type="GO" id="GO:0140662">
    <property type="term" value="F:ATP-dependent protein folding chaperone"/>
    <property type="evidence" value="ECO:0007669"/>
    <property type="project" value="InterPro"/>
</dbReference>
<dbReference type="SUPFAM" id="SSF52029">
    <property type="entry name" value="GroEL apical domain-like"/>
    <property type="match status" value="1"/>
</dbReference>
<dbReference type="SUPFAM" id="SSF54849">
    <property type="entry name" value="GroEL-intermediate domain like"/>
    <property type="match status" value="1"/>
</dbReference>
<evidence type="ECO:0000256" key="6">
    <source>
        <dbReference type="ARBA" id="ARBA00023186"/>
    </source>
</evidence>
<keyword evidence="9" id="KW-1185">Reference proteome</keyword>
<dbReference type="GO" id="GO:0051082">
    <property type="term" value="F:unfolded protein binding"/>
    <property type="evidence" value="ECO:0007669"/>
    <property type="project" value="EnsemblFungi"/>
</dbReference>
<dbReference type="InterPro" id="IPR027409">
    <property type="entry name" value="GroEL-like_apical_dom_sf"/>
</dbReference>
<dbReference type="InterPro" id="IPR002423">
    <property type="entry name" value="Cpn60/GroEL/TCP-1"/>
</dbReference>
<dbReference type="InterPro" id="IPR027410">
    <property type="entry name" value="TCP-1-like_intermed_sf"/>
</dbReference>
<evidence type="ECO:0000313" key="8">
    <source>
        <dbReference type="EMBL" id="EQB60271.1"/>
    </source>
</evidence>
<comment type="similarity">
    <text evidence="2 7">Belongs to the TCP-1 chaperonin family.</text>
</comment>
<protein>
    <submittedName>
        <fullName evidence="8">T-complex protein 1 subunit zeta</fullName>
    </submittedName>
</protein>
<keyword evidence="6 7" id="KW-0143">Chaperone</keyword>
<name>T0MA45_9MICR</name>
<evidence type="ECO:0000256" key="4">
    <source>
        <dbReference type="ARBA" id="ARBA00022741"/>
    </source>
</evidence>
<dbReference type="HOGENOM" id="CLU_008891_3_1_1"/>
<proteinExistence type="inferred from homology"/>
<dbReference type="Gene3D" id="3.50.7.10">
    <property type="entry name" value="GroEL"/>
    <property type="match status" value="1"/>
</dbReference>
<dbReference type="Gene3D" id="3.30.260.10">
    <property type="entry name" value="TCP-1-like chaperonin intermediate domain"/>
    <property type="match status" value="1"/>
</dbReference>
<dbReference type="VEuPathDB" id="MicrosporidiaDB:NAPIS_ORF02164"/>
<sequence>MQSTQSDAQITQTGQAIKLNNATCHSLKSLFSVGMGPNGTYKAIITPGQSLSITKNGNILCKDIQFINPTSIVLTKAAMSLYTTYGDGSTTFITLCSEIFNSAFNYYCDGVSVSEICNGLQNGLTDITKYMENLALEIKNDEDFIKLSYNLLNTKLNKQHSQLLAPILVKAVKNISGSQFKDVNMIEVIKMSEGDINDTKYIDGLVLDHGNRHYGMPTKLENVAVFVTNMSLEYEKPEVNAQFTYSSSKQKEELVKTEREFILKKAEMIGKFSEKLKKETGKNLILISEKGIDPFSLDILSKYNILALRRAKRRNLERLLYMCGGNIISEISQLDYNNLGYCQKVQVVNIGEEKYTYLEGTPFKGSCTILIRADTDNEMTKMNNGIRGALKVLHNTYKDNKMINGGINLYKKLLNYLDLRISEISEKNIVGYNVLKEAYTNVIKCLLRNKGCNVHEILNKILRGSVNEEEVLDSFNVVMGVISNSTIVAISLMMVDEIIRAGKCIKEDKGPQ</sequence>
<evidence type="ECO:0000256" key="7">
    <source>
        <dbReference type="RuleBase" id="RU004187"/>
    </source>
</evidence>
<dbReference type="GO" id="GO:0005524">
    <property type="term" value="F:ATP binding"/>
    <property type="evidence" value="ECO:0007669"/>
    <property type="project" value="UniProtKB-KW"/>
</dbReference>
<evidence type="ECO:0000256" key="5">
    <source>
        <dbReference type="ARBA" id="ARBA00022840"/>
    </source>
</evidence>
<dbReference type="Gene3D" id="1.10.560.10">
    <property type="entry name" value="GroEL-like equatorial domain"/>
    <property type="match status" value="1"/>
</dbReference>
<organism evidence="8 9">
    <name type="scientific">Vairimorpha apis BRL 01</name>
    <dbReference type="NCBI Taxonomy" id="1037528"/>
    <lineage>
        <taxon>Eukaryota</taxon>
        <taxon>Fungi</taxon>
        <taxon>Fungi incertae sedis</taxon>
        <taxon>Microsporidia</taxon>
        <taxon>Nosematidae</taxon>
        <taxon>Vairimorpha</taxon>
    </lineage>
</organism>
<dbReference type="PRINTS" id="PR00304">
    <property type="entry name" value="TCOMPLEXTCP1"/>
</dbReference>
<gene>
    <name evidence="8" type="ORF">NAPIS_ORF02164</name>
</gene>
<comment type="subunit">
    <text evidence="3">Component of the T-complex protein 1 (TCP1) complex.</text>
</comment>
<accession>T0MA45</accession>
<dbReference type="Proteomes" id="UP000053780">
    <property type="component" value="Unassembled WGS sequence"/>
</dbReference>
<reference evidence="8 9" key="1">
    <citation type="journal article" date="2013" name="BMC Genomics">
        <title>Genome sequencing and comparative genomics of honey bee microsporidia, Nosema apis reveal novel insights into host-parasite interactions.</title>
        <authorList>
            <person name="Chen Yp."/>
            <person name="Pettis J.S."/>
            <person name="Zhao Y."/>
            <person name="Liu X."/>
            <person name="Tallon L.J."/>
            <person name="Sadzewicz L.D."/>
            <person name="Li R."/>
            <person name="Zheng H."/>
            <person name="Huang S."/>
            <person name="Zhang X."/>
            <person name="Hamilton M.C."/>
            <person name="Pernal S.F."/>
            <person name="Melathopoulos A.P."/>
            <person name="Yan X."/>
            <person name="Evans J.D."/>
        </authorList>
    </citation>
    <scope>NUCLEOTIDE SEQUENCE [LARGE SCALE GENOMIC DNA]</scope>
    <source>
        <strain evidence="8 9">BRL 01</strain>
    </source>
</reference>
<dbReference type="InterPro" id="IPR017998">
    <property type="entry name" value="Chaperone_TCP-1"/>
</dbReference>
<evidence type="ECO:0000256" key="3">
    <source>
        <dbReference type="ARBA" id="ARBA00011381"/>
    </source>
</evidence>
<dbReference type="PANTHER" id="PTHR11353">
    <property type="entry name" value="CHAPERONIN"/>
    <property type="match status" value="1"/>
</dbReference>